<evidence type="ECO:0000313" key="3">
    <source>
        <dbReference type="EMBL" id="JAS33843.1"/>
    </source>
</evidence>
<feature type="region of interest" description="Disordered" evidence="1">
    <location>
        <begin position="364"/>
        <end position="389"/>
    </location>
</feature>
<feature type="region of interest" description="Disordered" evidence="1">
    <location>
        <begin position="409"/>
        <end position="457"/>
    </location>
</feature>
<reference evidence="3" key="1">
    <citation type="submission" date="2015-12" db="EMBL/GenBank/DDBJ databases">
        <title>De novo transcriptome assembly of four potential Pierce s Disease insect vectors from Arizona vineyards.</title>
        <authorList>
            <person name="Tassone E.E."/>
        </authorList>
    </citation>
    <scope>NUCLEOTIDE SEQUENCE</scope>
</reference>
<dbReference type="AlphaFoldDB" id="A0A1B6E7D4"/>
<feature type="transmembrane region" description="Helical" evidence="2">
    <location>
        <begin position="566"/>
        <end position="588"/>
    </location>
</feature>
<proteinExistence type="predicted"/>
<sequence>MNSRSPNPRTFRRPSDRPLSTIELLTPSEDEIDIVYDTLKRKHSLDHGEFSAQNWRRPATPAVEATRNDNEPLGADNNNGDVENAASLPQRTMKKQQSFESIGCDEYYFYDFFDRNATESNNNDVRDAGPSGEPKRPTVRPRSWLPSARFPEETRKIRRQTDPLSNNFRTDYEEALSSLLWQPYECRAEVNTSLDDSDVGYWLNCNKRWKDSSESSSHSSLSSSSSSEKDYVRRLKELNWCKEESSSSIRGLLKVESRIGNADEISDLDSVAPCSPPGALSGCWETSQRQCETRCGAGDTDMLVNVLENAENSPTSVSTVGIVSATSDGVSVVNCYRAVPATVASVPSLPCNVSNVRIVQNSTREAGDASRAGDLNARVGTTPAQNDSVRTQSADLSLRVTTQDRTDLLPRTTPRTFTSTEAQTDDVVVDVNNREQRRRERRERRQRRLNSSEWQTQVMSEPLADRLPDILNSHLPPPYTTLPIGLPPPNSLHLPPPPPPNVPVLPPPITVTAPGPSPPPAGGLRFPFAIVPPGRRRSRLSPHYNLEDEPKSCCGVSVSQTISIRWFIVLIALVGICCAIVGTVLGAMKASGKEHLTVSLLMIGVGIVLVTVSGVAWRLTSQDAPSCRAMLGLGGGDDSGGEPNRRFVPRLPPSYGRPHHPYAAMMYPEFQYRAPPPSYQASMQEYRLRLLLLDRHSSGISAPLGNSVSPPPTYRSHAGSLLRAPIGFTRR</sequence>
<name>A0A1B6E7D4_9HEMI</name>
<feature type="compositionally biased region" description="Basic and acidic residues" evidence="1">
    <location>
        <begin position="150"/>
        <end position="161"/>
    </location>
</feature>
<keyword evidence="2" id="KW-0472">Membrane</keyword>
<keyword evidence="2" id="KW-1133">Transmembrane helix</keyword>
<feature type="region of interest" description="Disordered" evidence="1">
    <location>
        <begin position="46"/>
        <end position="81"/>
    </location>
</feature>
<evidence type="ECO:0000256" key="1">
    <source>
        <dbReference type="SAM" id="MobiDB-lite"/>
    </source>
</evidence>
<dbReference type="PANTHER" id="PTHR37002:SF10">
    <property type="entry name" value="TRANSGLUTAMINASE-LIKE DOMAIN-CONTAINING PROTEIN"/>
    <property type="match status" value="1"/>
</dbReference>
<dbReference type="EMBL" id="GEDC01003455">
    <property type="protein sequence ID" value="JAS33843.1"/>
    <property type="molecule type" value="Transcribed_RNA"/>
</dbReference>
<feature type="transmembrane region" description="Helical" evidence="2">
    <location>
        <begin position="600"/>
        <end position="619"/>
    </location>
</feature>
<keyword evidence="2" id="KW-0812">Transmembrane</keyword>
<dbReference type="PANTHER" id="PTHR37002">
    <property type="entry name" value="AGAP007005-PA"/>
    <property type="match status" value="1"/>
</dbReference>
<feature type="region of interest" description="Disordered" evidence="1">
    <location>
        <begin position="1"/>
        <end position="20"/>
    </location>
</feature>
<feature type="non-terminal residue" evidence="3">
    <location>
        <position position="731"/>
    </location>
</feature>
<accession>A0A1B6E7D4</accession>
<feature type="compositionally biased region" description="Basic residues" evidence="1">
    <location>
        <begin position="439"/>
        <end position="448"/>
    </location>
</feature>
<organism evidence="3">
    <name type="scientific">Clastoptera arizonana</name>
    <name type="common">Arizona spittle bug</name>
    <dbReference type="NCBI Taxonomy" id="38151"/>
    <lineage>
        <taxon>Eukaryota</taxon>
        <taxon>Metazoa</taxon>
        <taxon>Ecdysozoa</taxon>
        <taxon>Arthropoda</taxon>
        <taxon>Hexapoda</taxon>
        <taxon>Insecta</taxon>
        <taxon>Pterygota</taxon>
        <taxon>Neoptera</taxon>
        <taxon>Paraneoptera</taxon>
        <taxon>Hemiptera</taxon>
        <taxon>Auchenorrhyncha</taxon>
        <taxon>Cercopoidea</taxon>
        <taxon>Clastopteridae</taxon>
        <taxon>Clastoptera</taxon>
    </lineage>
</organism>
<gene>
    <name evidence="3" type="ORF">g.20800</name>
</gene>
<evidence type="ECO:0000256" key="2">
    <source>
        <dbReference type="SAM" id="Phobius"/>
    </source>
</evidence>
<protein>
    <submittedName>
        <fullName evidence="3">Uncharacterized protein</fullName>
    </submittedName>
</protein>
<feature type="region of interest" description="Disordered" evidence="1">
    <location>
        <begin position="119"/>
        <end position="165"/>
    </location>
</feature>